<evidence type="ECO:0000256" key="1">
    <source>
        <dbReference type="SAM" id="MobiDB-lite"/>
    </source>
</evidence>
<gene>
    <name evidence="2" type="ORF">BN977_01553</name>
</gene>
<dbReference type="RefSeq" id="WP_051561141.1">
    <property type="nucleotide sequence ID" value="NZ_CCBB010000001.1"/>
</dbReference>
<feature type="region of interest" description="Disordered" evidence="1">
    <location>
        <begin position="230"/>
        <end position="258"/>
    </location>
</feature>
<proteinExistence type="predicted"/>
<evidence type="ECO:0000313" key="3">
    <source>
        <dbReference type="Proteomes" id="UP000028870"/>
    </source>
</evidence>
<name>W9BIW2_MYCCO</name>
<dbReference type="EMBL" id="CCBB010000001">
    <property type="protein sequence ID" value="CDO06760.1"/>
    <property type="molecule type" value="Genomic_DNA"/>
</dbReference>
<accession>W9BIW2</accession>
<organism evidence="2 3">
    <name type="scientific">Mycolicibacterium cosmeticum</name>
    <dbReference type="NCBI Taxonomy" id="258533"/>
    <lineage>
        <taxon>Bacteria</taxon>
        <taxon>Bacillati</taxon>
        <taxon>Actinomycetota</taxon>
        <taxon>Actinomycetes</taxon>
        <taxon>Mycobacteriales</taxon>
        <taxon>Mycobacteriaceae</taxon>
        <taxon>Mycolicibacterium</taxon>
    </lineage>
</organism>
<reference evidence="2" key="1">
    <citation type="submission" date="2014-03" db="EMBL/GenBank/DDBJ databases">
        <title>Draft Genome Sequence of Mycobacterium cosmeticum DSM 44829.</title>
        <authorList>
            <person name="Croce O."/>
            <person name="Robert C."/>
            <person name="Raoult D."/>
            <person name="Drancourt M."/>
        </authorList>
    </citation>
    <scope>NUCLEOTIDE SEQUENCE [LARGE SCALE GENOMIC DNA]</scope>
    <source>
        <strain evidence="2">DSM 44829</strain>
    </source>
</reference>
<dbReference type="STRING" id="258533.BN977_01553"/>
<keyword evidence="3" id="KW-1185">Reference proteome</keyword>
<comment type="caution">
    <text evidence="2">The sequence shown here is derived from an EMBL/GenBank/DDBJ whole genome shotgun (WGS) entry which is preliminary data.</text>
</comment>
<dbReference type="AlphaFoldDB" id="W9BIW2"/>
<reference evidence="2" key="2">
    <citation type="submission" date="2014-03" db="EMBL/GenBank/DDBJ databases">
        <authorList>
            <person name="Urmite Genomes"/>
        </authorList>
    </citation>
    <scope>NUCLEOTIDE SEQUENCE</scope>
    <source>
        <strain evidence="2">DSM 44829</strain>
    </source>
</reference>
<evidence type="ECO:0000313" key="2">
    <source>
        <dbReference type="EMBL" id="CDO06760.1"/>
    </source>
</evidence>
<dbReference type="Pfam" id="PF05988">
    <property type="entry name" value="DUF899"/>
    <property type="match status" value="1"/>
</dbReference>
<dbReference type="OrthoDB" id="4721017at2"/>
<sequence length="258" mass="29574">MDKPAVVSADEWQQALNEMLVKEKQFTKARDALAAERRRMPWTEVAKDYRFDGPYGAVSLLDLFAGRRQLLVYRAFVDPGVHGWPEHGCVGCSLMADHIGNLAHLNARDTTLVYASRGSQTDLARIKARMGWDIPWYTILPTADAAFDVDFGVHEWHGTNAFIRDGERIYRTYFINNRGDEVFVNTWNFLDMTALGRQETWEDSPAGYPQTKPYEWWCWHDEYGQRVPSRWFGDPDPTDPNDPRPAATSPGCDCHDRA</sequence>
<dbReference type="InterPro" id="IPR010296">
    <property type="entry name" value="DUF899_thioredox"/>
</dbReference>
<dbReference type="eggNOG" id="COG4312">
    <property type="taxonomic scope" value="Bacteria"/>
</dbReference>
<protein>
    <submittedName>
        <fullName evidence="2">CalU12 protein</fullName>
    </submittedName>
</protein>
<dbReference type="Proteomes" id="UP000028870">
    <property type="component" value="Unassembled WGS sequence"/>
</dbReference>